<reference evidence="2" key="2">
    <citation type="submission" date="2023-01" db="EMBL/GenBank/DDBJ databases">
        <authorList>
            <person name="Sun Q."/>
            <person name="Evtushenko L."/>
        </authorList>
    </citation>
    <scope>NUCLEOTIDE SEQUENCE</scope>
    <source>
        <strain evidence="2">VKM B-2484</strain>
    </source>
</reference>
<sequence>MRRQRHYEQGAKERGAGKASRHQADGPKADGAAGAEQGKVQHASGIRFKGGPAARETKSAGLKRHCVLSIT</sequence>
<evidence type="ECO:0000313" key="2">
    <source>
        <dbReference type="EMBL" id="GLK73807.1"/>
    </source>
</evidence>
<proteinExistence type="predicted"/>
<feature type="region of interest" description="Disordered" evidence="1">
    <location>
        <begin position="1"/>
        <end position="71"/>
    </location>
</feature>
<dbReference type="EMBL" id="BSFJ01000034">
    <property type="protein sequence ID" value="GLK73807.1"/>
    <property type="molecule type" value="Genomic_DNA"/>
</dbReference>
<evidence type="ECO:0000256" key="1">
    <source>
        <dbReference type="SAM" id="MobiDB-lite"/>
    </source>
</evidence>
<feature type="compositionally biased region" description="Basic and acidic residues" evidence="1">
    <location>
        <begin position="1"/>
        <end position="28"/>
    </location>
</feature>
<keyword evidence="3" id="KW-1185">Reference proteome</keyword>
<gene>
    <name evidence="2" type="ORF">GCM10017643_39250</name>
</gene>
<name>A0A9W6JB93_9HYPH</name>
<dbReference type="AlphaFoldDB" id="A0A9W6JB93"/>
<organism evidence="2 3">
    <name type="scientific">Ancylobacter dichloromethanicus</name>
    <dbReference type="NCBI Taxonomy" id="518825"/>
    <lineage>
        <taxon>Bacteria</taxon>
        <taxon>Pseudomonadati</taxon>
        <taxon>Pseudomonadota</taxon>
        <taxon>Alphaproteobacteria</taxon>
        <taxon>Hyphomicrobiales</taxon>
        <taxon>Xanthobacteraceae</taxon>
        <taxon>Ancylobacter</taxon>
    </lineage>
</organism>
<protein>
    <submittedName>
        <fullName evidence="2">Uncharacterized protein</fullName>
    </submittedName>
</protein>
<comment type="caution">
    <text evidence="2">The sequence shown here is derived from an EMBL/GenBank/DDBJ whole genome shotgun (WGS) entry which is preliminary data.</text>
</comment>
<feature type="compositionally biased region" description="Basic residues" evidence="1">
    <location>
        <begin position="61"/>
        <end position="71"/>
    </location>
</feature>
<reference evidence="2" key="1">
    <citation type="journal article" date="2014" name="Int. J. Syst. Evol. Microbiol.">
        <title>Complete genome sequence of Corynebacterium casei LMG S-19264T (=DSM 44701T), isolated from a smear-ripened cheese.</title>
        <authorList>
            <consortium name="US DOE Joint Genome Institute (JGI-PGF)"/>
            <person name="Walter F."/>
            <person name="Albersmeier A."/>
            <person name="Kalinowski J."/>
            <person name="Ruckert C."/>
        </authorList>
    </citation>
    <scope>NUCLEOTIDE SEQUENCE</scope>
    <source>
        <strain evidence="2">VKM B-2484</strain>
    </source>
</reference>
<accession>A0A9W6JB93</accession>
<dbReference type="Proteomes" id="UP001143370">
    <property type="component" value="Unassembled WGS sequence"/>
</dbReference>
<evidence type="ECO:0000313" key="3">
    <source>
        <dbReference type="Proteomes" id="UP001143370"/>
    </source>
</evidence>